<dbReference type="Pfam" id="PF17171">
    <property type="entry name" value="GST_C_6"/>
    <property type="match status" value="1"/>
</dbReference>
<evidence type="ECO:0000259" key="2">
    <source>
        <dbReference type="Pfam" id="PF17172"/>
    </source>
</evidence>
<dbReference type="EMBL" id="UNSH01000060">
    <property type="protein sequence ID" value="SZF03977.1"/>
    <property type="molecule type" value="Genomic_DNA"/>
</dbReference>
<dbReference type="PANTHER" id="PTHR12289">
    <property type="entry name" value="METAXIN RELATED"/>
    <property type="match status" value="1"/>
</dbReference>
<dbReference type="VEuPathDB" id="FungiDB:BLGHR1_14772"/>
<dbReference type="Pfam" id="PF17172">
    <property type="entry name" value="GST_N_4"/>
    <property type="match status" value="1"/>
</dbReference>
<name>A0A383UVP5_BLUHO</name>
<evidence type="ECO:0000313" key="3">
    <source>
        <dbReference type="EMBL" id="SZF03977.1"/>
    </source>
</evidence>
<dbReference type="PANTHER" id="PTHR12289:SF44">
    <property type="entry name" value="OUTER MEMBRANE PROTEIN (SAM35), PUTATIVE (AFU_ORTHOLOGUE AFUA_1G13180)-RELATED"/>
    <property type="match status" value="1"/>
</dbReference>
<dbReference type="InterPro" id="IPR050931">
    <property type="entry name" value="Mito_Protein_Transport_Metaxin"/>
</dbReference>
<proteinExistence type="predicted"/>
<reference evidence="3 4" key="1">
    <citation type="submission" date="2017-11" db="EMBL/GenBank/DDBJ databases">
        <authorList>
            <person name="Kracher B."/>
        </authorList>
    </citation>
    <scope>NUCLEOTIDE SEQUENCE [LARGE SCALE GENOMIC DNA]</scope>
    <source>
        <strain evidence="3 4">RACE1</strain>
    </source>
</reference>
<evidence type="ECO:0008006" key="5">
    <source>
        <dbReference type="Google" id="ProtNLM"/>
    </source>
</evidence>
<dbReference type="GO" id="GO:0001401">
    <property type="term" value="C:SAM complex"/>
    <property type="evidence" value="ECO:0007669"/>
    <property type="project" value="TreeGrafter"/>
</dbReference>
<organism evidence="3 4">
    <name type="scientific">Blumeria hordei</name>
    <name type="common">Barley powdery mildew</name>
    <name type="synonym">Blumeria graminis f. sp. hordei</name>
    <dbReference type="NCBI Taxonomy" id="2867405"/>
    <lineage>
        <taxon>Eukaryota</taxon>
        <taxon>Fungi</taxon>
        <taxon>Dikarya</taxon>
        <taxon>Ascomycota</taxon>
        <taxon>Pezizomycotina</taxon>
        <taxon>Leotiomycetes</taxon>
        <taxon>Erysiphales</taxon>
        <taxon>Erysiphaceae</taxon>
        <taxon>Blumeria</taxon>
    </lineage>
</organism>
<feature type="domain" description="Thioredoxin-like fold" evidence="2">
    <location>
        <begin position="82"/>
        <end position="182"/>
    </location>
</feature>
<sequence>MAQANSGNENEKSVEGVTKGAPSATRFFSIPGPIRSLFDKVPIILYPPNRLPSGPSRYSQNPTLFVFTTATDAIAGRPSFNPSCLKWQTFLRMAGIQHELQPSNNHASPSGALPFILPGAHDDVSSQGEREPVVANKILKYAKEYGCVHEELKSVRKEAYLSLIDYRVRDAWLYFLYLEPSNFDRVAYPRYVSPVSSNLLVRSSISRQLQAAAESELLKHSSIIDVNDLYSEADKAFEALSTLLGDNMWFFGKDKPTVFDASVFAYSHLLLDENMGWVEEKLCRVIKTRQNLVQHRLRILSQYYSDKN</sequence>
<dbReference type="InterPro" id="IPR033468">
    <property type="entry name" value="Metaxin_GST"/>
</dbReference>
<gene>
    <name evidence="3" type="ORF">BLGHR1_14772</name>
</gene>
<dbReference type="GO" id="GO:0007005">
    <property type="term" value="P:mitochondrion organization"/>
    <property type="evidence" value="ECO:0007669"/>
    <property type="project" value="TreeGrafter"/>
</dbReference>
<accession>A0A383UVP5</accession>
<dbReference type="CDD" id="cd03193">
    <property type="entry name" value="GST_C_Metaxin"/>
    <property type="match status" value="1"/>
</dbReference>
<evidence type="ECO:0000259" key="1">
    <source>
        <dbReference type="Pfam" id="PF17171"/>
    </source>
</evidence>
<dbReference type="InterPro" id="IPR012336">
    <property type="entry name" value="Thioredoxin-like_fold"/>
</dbReference>
<dbReference type="AlphaFoldDB" id="A0A383UVP5"/>
<feature type="domain" description="Metaxin glutathione S-transferase" evidence="1">
    <location>
        <begin position="233"/>
        <end position="299"/>
    </location>
</feature>
<evidence type="ECO:0000313" key="4">
    <source>
        <dbReference type="Proteomes" id="UP000275772"/>
    </source>
</evidence>
<protein>
    <recommendedName>
        <fullName evidence="5">Mitochondrial outer membrane protein</fullName>
    </recommendedName>
</protein>
<dbReference type="Proteomes" id="UP000275772">
    <property type="component" value="Unassembled WGS sequence"/>
</dbReference>